<dbReference type="HOGENOM" id="CLU_2932668_0_0_0"/>
<dbReference type="STRING" id="671143.DAMO_1186"/>
<protein>
    <submittedName>
        <fullName evidence="1">Uncharacterized protein</fullName>
    </submittedName>
</protein>
<gene>
    <name evidence="1" type="ORF">DAMO_1186</name>
</gene>
<dbReference type="AlphaFoldDB" id="D5MER7"/>
<name>D5MER7_METO1</name>
<organism evidence="1 2">
    <name type="scientific">Methylomirabilis oxygeniifera</name>
    <dbReference type="NCBI Taxonomy" id="671143"/>
    <lineage>
        <taxon>Bacteria</taxon>
        <taxon>Candidatus Methylomirabilota</taxon>
        <taxon>Candidatus Methylomirabilia</taxon>
        <taxon>Candidatus Methylomirabilales</taxon>
        <taxon>Candidatus Methylomirabilaceae</taxon>
        <taxon>Candidatus Methylomirabilis</taxon>
    </lineage>
</organism>
<proteinExistence type="predicted"/>
<evidence type="ECO:0000313" key="2">
    <source>
        <dbReference type="Proteomes" id="UP000006898"/>
    </source>
</evidence>
<sequence length="60" mass="7049">MRTEERTAIDENSKPSFMNSSCLSPGILTQTPTRLRRFERLLASYYTVTRNLQLRIMIIK</sequence>
<dbReference type="Proteomes" id="UP000006898">
    <property type="component" value="Chromosome"/>
</dbReference>
<evidence type="ECO:0000313" key="1">
    <source>
        <dbReference type="EMBL" id="CBE68246.1"/>
    </source>
</evidence>
<accession>D5MER7</accession>
<reference evidence="1 2" key="1">
    <citation type="journal article" date="2010" name="Nature">
        <title>Nitrite-driven anaerobic methane oxidation by oxygenic bacteria.</title>
        <authorList>
            <person name="Ettwig K.F."/>
            <person name="Butler M.K."/>
            <person name="Le Paslier D."/>
            <person name="Pelletier E."/>
            <person name="Mangenot S."/>
            <person name="Kuypers M.M.M."/>
            <person name="Schreiber F."/>
            <person name="Dutilh B.E."/>
            <person name="Zedelius J."/>
            <person name="de Beer D."/>
            <person name="Gloerich J."/>
            <person name="Wessels H.J.C.T."/>
            <person name="van Allen T."/>
            <person name="Luesken F."/>
            <person name="Wu M."/>
            <person name="van de Pas-Schoonen K.T."/>
            <person name="Op den Camp H.J.M."/>
            <person name="Janssen-Megens E.M."/>
            <person name="Francoijs K-J."/>
            <person name="Stunnenberg H."/>
            <person name="Weissenbach J."/>
            <person name="Jetten M.S.M."/>
            <person name="Strous M."/>
        </authorList>
    </citation>
    <scope>NUCLEOTIDE SEQUENCE [LARGE SCALE GENOMIC DNA]</scope>
</reference>
<dbReference type="EMBL" id="FP565575">
    <property type="protein sequence ID" value="CBE68246.1"/>
    <property type="molecule type" value="Genomic_DNA"/>
</dbReference>
<dbReference type="KEGG" id="mox:DAMO_1186"/>